<comment type="caution">
    <text evidence="11">Lacks conserved residue(s) required for the propagation of feature annotation.</text>
</comment>
<gene>
    <name evidence="11 13" type="primary">fni</name>
    <name evidence="13" type="ORF">LRA02_01590</name>
</gene>
<dbReference type="GO" id="GO:0016491">
    <property type="term" value="F:oxidoreductase activity"/>
    <property type="evidence" value="ECO:0007669"/>
    <property type="project" value="InterPro"/>
</dbReference>
<evidence type="ECO:0000256" key="8">
    <source>
        <dbReference type="ARBA" id="ARBA00023229"/>
    </source>
</evidence>
<dbReference type="GO" id="GO:0070402">
    <property type="term" value="F:NADPH binding"/>
    <property type="evidence" value="ECO:0007669"/>
    <property type="project" value="UniProtKB-UniRule"/>
</dbReference>
<dbReference type="GO" id="GO:0010181">
    <property type="term" value="F:FMN binding"/>
    <property type="evidence" value="ECO:0007669"/>
    <property type="project" value="UniProtKB-UniRule"/>
</dbReference>
<feature type="binding site" evidence="11">
    <location>
        <position position="153"/>
    </location>
    <ligand>
        <name>substrate</name>
    </ligand>
</feature>
<accession>A0A512PJB3</accession>
<comment type="cofactor">
    <cofactor evidence="1 11">
        <name>FMN</name>
        <dbReference type="ChEBI" id="CHEBI:58210"/>
    </cofactor>
</comment>
<evidence type="ECO:0000256" key="7">
    <source>
        <dbReference type="ARBA" id="ARBA00022857"/>
    </source>
</evidence>
<dbReference type="GO" id="GO:0005737">
    <property type="term" value="C:cytoplasm"/>
    <property type="evidence" value="ECO:0007669"/>
    <property type="project" value="UniProtKB-SubCell"/>
</dbReference>
<keyword evidence="9 11" id="KW-0413">Isomerase</keyword>
<evidence type="ECO:0000256" key="3">
    <source>
        <dbReference type="ARBA" id="ARBA00022630"/>
    </source>
</evidence>
<dbReference type="GO" id="GO:0004452">
    <property type="term" value="F:isopentenyl-diphosphate delta-isomerase activity"/>
    <property type="evidence" value="ECO:0007669"/>
    <property type="project" value="UniProtKB-UniRule"/>
</dbReference>
<dbReference type="STRING" id="1423795.FD12_GL000367"/>
<dbReference type="AlphaFoldDB" id="A0A512PJB3"/>
<dbReference type="InterPro" id="IPR011179">
    <property type="entry name" value="IPdP_isomerase"/>
</dbReference>
<dbReference type="SUPFAM" id="SSF51395">
    <property type="entry name" value="FMN-linked oxidoreductases"/>
    <property type="match status" value="1"/>
</dbReference>
<evidence type="ECO:0000313" key="14">
    <source>
        <dbReference type="Proteomes" id="UP000321569"/>
    </source>
</evidence>
<keyword evidence="8 11" id="KW-0414">Isoprene biosynthesis</keyword>
<comment type="subcellular location">
    <subcellularLocation>
        <location evidence="11">Cytoplasm</location>
    </subcellularLocation>
</comment>
<feature type="binding site" evidence="11">
    <location>
        <position position="184"/>
    </location>
    <ligand>
        <name>FMN</name>
        <dbReference type="ChEBI" id="CHEBI:58210"/>
    </ligand>
</feature>
<comment type="function">
    <text evidence="11">Involved in the biosynthesis of isoprenoids. Catalyzes the 1,3-allylic rearrangement of the homoallylic substrate isopentenyl (IPP) to its allylic isomer, dimethylallyl diphosphate (DMAPP).</text>
</comment>
<feature type="binding site" evidence="11">
    <location>
        <begin position="8"/>
        <end position="9"/>
    </location>
    <ligand>
        <name>substrate</name>
    </ligand>
</feature>
<dbReference type="GO" id="GO:0000287">
    <property type="term" value="F:magnesium ion binding"/>
    <property type="evidence" value="ECO:0007669"/>
    <property type="project" value="UniProtKB-UniRule"/>
</dbReference>
<dbReference type="Pfam" id="PF01070">
    <property type="entry name" value="FMN_dh"/>
    <property type="match status" value="1"/>
</dbReference>
<dbReference type="EC" id="5.3.3.2" evidence="11"/>
<feature type="binding site" evidence="11">
    <location>
        <begin position="260"/>
        <end position="262"/>
    </location>
    <ligand>
        <name>FMN</name>
        <dbReference type="ChEBI" id="CHEBI:58210"/>
    </ligand>
</feature>
<dbReference type="PIRSF" id="PIRSF003314">
    <property type="entry name" value="IPP_isomerase"/>
    <property type="match status" value="1"/>
</dbReference>
<dbReference type="Gene3D" id="3.20.20.70">
    <property type="entry name" value="Aldolase class I"/>
    <property type="match status" value="1"/>
</dbReference>
<feature type="binding site" evidence="11">
    <location>
        <position position="154"/>
    </location>
    <ligand>
        <name>Mg(2+)</name>
        <dbReference type="ChEBI" id="CHEBI:18420"/>
    </ligand>
</feature>
<comment type="subunit">
    <text evidence="10 11">Homooctamer. Dimer of tetramers.</text>
</comment>
<evidence type="ECO:0000256" key="2">
    <source>
        <dbReference type="ARBA" id="ARBA00022490"/>
    </source>
</evidence>
<evidence type="ECO:0000256" key="1">
    <source>
        <dbReference type="ARBA" id="ARBA00001917"/>
    </source>
</evidence>
<dbReference type="PANTHER" id="PTHR43665:SF1">
    <property type="entry name" value="ISOPENTENYL-DIPHOSPHATE DELTA-ISOMERASE"/>
    <property type="match status" value="1"/>
</dbReference>
<evidence type="ECO:0000256" key="6">
    <source>
        <dbReference type="ARBA" id="ARBA00022842"/>
    </source>
</evidence>
<evidence type="ECO:0000256" key="11">
    <source>
        <dbReference type="HAMAP-Rule" id="MF_00354"/>
    </source>
</evidence>
<dbReference type="CDD" id="cd02811">
    <property type="entry name" value="IDI-2_FMN"/>
    <property type="match status" value="1"/>
</dbReference>
<comment type="caution">
    <text evidence="13">The sequence shown here is derived from an EMBL/GenBank/DDBJ whole genome shotgun (WGS) entry which is preliminary data.</text>
</comment>
<reference evidence="13 14" key="1">
    <citation type="submission" date="2019-07" db="EMBL/GenBank/DDBJ databases">
        <title>Whole genome shotgun sequence of Lactobacillus rapi NBRC 109618.</title>
        <authorList>
            <person name="Hosoyama A."/>
            <person name="Uohara A."/>
            <person name="Ohji S."/>
            <person name="Ichikawa N."/>
        </authorList>
    </citation>
    <scope>NUCLEOTIDE SEQUENCE [LARGE SCALE GENOMIC DNA]</scope>
    <source>
        <strain evidence="13 14">NBRC 109618</strain>
    </source>
</reference>
<feature type="binding site" evidence="11">
    <location>
        <position position="209"/>
    </location>
    <ligand>
        <name>FMN</name>
        <dbReference type="ChEBI" id="CHEBI:58210"/>
    </ligand>
</feature>
<name>A0A512PJB3_9LACO</name>
<feature type="binding site" evidence="11">
    <location>
        <position position="94"/>
    </location>
    <ligand>
        <name>FMN</name>
        <dbReference type="ChEBI" id="CHEBI:58210"/>
    </ligand>
</feature>
<dbReference type="NCBIfam" id="TIGR02151">
    <property type="entry name" value="IPP_isom_2"/>
    <property type="match status" value="1"/>
</dbReference>
<keyword evidence="4 11" id="KW-0288">FMN</keyword>
<keyword evidence="3 11" id="KW-0285">Flavoprotein</keyword>
<proteinExistence type="inferred from homology"/>
<feature type="binding site" evidence="11">
    <location>
        <begin position="281"/>
        <end position="282"/>
    </location>
    <ligand>
        <name>FMN</name>
        <dbReference type="ChEBI" id="CHEBI:58210"/>
    </ligand>
</feature>
<evidence type="ECO:0000256" key="9">
    <source>
        <dbReference type="ARBA" id="ARBA00023235"/>
    </source>
</evidence>
<comment type="catalytic activity">
    <reaction evidence="11">
        <text>isopentenyl diphosphate = dimethylallyl diphosphate</text>
        <dbReference type="Rhea" id="RHEA:23284"/>
        <dbReference type="ChEBI" id="CHEBI:57623"/>
        <dbReference type="ChEBI" id="CHEBI:128769"/>
        <dbReference type="EC" id="5.3.3.2"/>
    </reaction>
</comment>
<dbReference type="GO" id="GO:0008299">
    <property type="term" value="P:isoprenoid biosynthetic process"/>
    <property type="evidence" value="ECO:0007669"/>
    <property type="project" value="UniProtKB-UniRule"/>
</dbReference>
<evidence type="ECO:0000256" key="4">
    <source>
        <dbReference type="ARBA" id="ARBA00022643"/>
    </source>
</evidence>
<organism evidence="13 14">
    <name type="scientific">Lentilactobacillus rapi</name>
    <dbReference type="NCBI Taxonomy" id="481723"/>
    <lineage>
        <taxon>Bacteria</taxon>
        <taxon>Bacillati</taxon>
        <taxon>Bacillota</taxon>
        <taxon>Bacilli</taxon>
        <taxon>Lactobacillales</taxon>
        <taxon>Lactobacillaceae</taxon>
        <taxon>Lentilactobacillus</taxon>
    </lineage>
</organism>
<evidence type="ECO:0000259" key="12">
    <source>
        <dbReference type="Pfam" id="PF01070"/>
    </source>
</evidence>
<sequence>MISKHSHRKDEHVSLAEKFYRDDVDSFDDLRFVNAGLPSVSLDEINLSTHLGPVKLPTPFYLEAISGGSEYTKKINATLAAIAAQTGIAMAVGSQSVALSDPSLRDTFKIVRQVNPDGPIFANIGANRSVTDALAAVKMISADALEVHINTAQELIMPEGDREFHFTENIAEIIAKLQVPVIVKEVGFGISQETIHQLINMGVKYINVSGRGGTDFAKIENFRRHSKDMGYLENWGLTTTESLLESRQFQNQATMIASGGIKSPLDVAKCLALGSSAVGVAGYFLNQVIKHDKQEVIETINNWKYGLKAIMLMQNCHTISELKSKKMILSPQLMSYMQQRHLSY</sequence>
<dbReference type="PANTHER" id="PTHR43665">
    <property type="entry name" value="ISOPENTENYL-DIPHOSPHATE DELTA-ISOMERASE"/>
    <property type="match status" value="1"/>
</dbReference>
<feature type="binding site" evidence="11">
    <location>
        <position position="214"/>
    </location>
    <ligand>
        <name>FMN</name>
        <dbReference type="ChEBI" id="CHEBI:58210"/>
    </ligand>
</feature>
<dbReference type="EMBL" id="BKAM01000001">
    <property type="protein sequence ID" value="GEP71291.1"/>
    <property type="molecule type" value="Genomic_DNA"/>
</dbReference>
<comment type="similarity">
    <text evidence="11">Belongs to the IPP isomerase type 2 family.</text>
</comment>
<keyword evidence="2 11" id="KW-0963">Cytoplasm</keyword>
<keyword evidence="7 11" id="KW-0521">NADP</keyword>
<comment type="cofactor">
    <cofactor evidence="11">
        <name>Mg(2+)</name>
        <dbReference type="ChEBI" id="CHEBI:18420"/>
    </cofactor>
</comment>
<comment type="cofactor">
    <cofactor evidence="11">
        <name>NADPH</name>
        <dbReference type="ChEBI" id="CHEBI:57783"/>
    </cofactor>
</comment>
<evidence type="ECO:0000256" key="10">
    <source>
        <dbReference type="ARBA" id="ARBA00025810"/>
    </source>
</evidence>
<feature type="domain" description="FMN-dependent dehydrogenase" evidence="12">
    <location>
        <begin position="150"/>
        <end position="325"/>
    </location>
</feature>
<protein>
    <recommendedName>
        <fullName evidence="11">Isopentenyl-diphosphate delta-isomerase</fullName>
        <shortName evidence="11">IPP isomerase</shortName>
        <ecNumber evidence="11">5.3.3.2</ecNumber>
    </recommendedName>
    <alternativeName>
        <fullName evidence="11">Isopentenyl diphosphate:dimethylallyl diphosphate isomerase</fullName>
    </alternativeName>
    <alternativeName>
        <fullName evidence="11">Isopentenyl pyrophosphate isomerase</fullName>
    </alternativeName>
    <alternativeName>
        <fullName evidence="11">Type 2 isopentenyl diphosphate isomerase</fullName>
        <shortName evidence="11">IDI-2</shortName>
    </alternativeName>
</protein>
<dbReference type="HAMAP" id="MF_00354">
    <property type="entry name" value="Idi_2"/>
    <property type="match status" value="1"/>
</dbReference>
<dbReference type="RefSeq" id="WP_056982761.1">
    <property type="nucleotide sequence ID" value="NZ_BKAM01000001.1"/>
</dbReference>
<dbReference type="InterPro" id="IPR013785">
    <property type="entry name" value="Aldolase_TIM"/>
</dbReference>
<dbReference type="InterPro" id="IPR000262">
    <property type="entry name" value="FMN-dep_DH"/>
</dbReference>
<dbReference type="OrthoDB" id="9795032at2"/>
<keyword evidence="5 11" id="KW-0479">Metal-binding</keyword>
<feature type="binding site" evidence="11">
    <location>
        <position position="123"/>
    </location>
    <ligand>
        <name>FMN</name>
        <dbReference type="ChEBI" id="CHEBI:58210"/>
    </ligand>
</feature>
<keyword evidence="6 11" id="KW-0460">Magnesium</keyword>
<evidence type="ECO:0000313" key="13">
    <source>
        <dbReference type="EMBL" id="GEP71291.1"/>
    </source>
</evidence>
<evidence type="ECO:0000256" key="5">
    <source>
        <dbReference type="ARBA" id="ARBA00022723"/>
    </source>
</evidence>
<dbReference type="Proteomes" id="UP000321569">
    <property type="component" value="Unassembled WGS sequence"/>
</dbReference>